<reference evidence="1" key="1">
    <citation type="journal article" date="2020" name="Cell">
        <title>Large-Scale Comparative Analyses of Tick Genomes Elucidate Their Genetic Diversity and Vector Capacities.</title>
        <authorList>
            <consortium name="Tick Genome and Microbiome Consortium (TIGMIC)"/>
            <person name="Jia N."/>
            <person name="Wang J."/>
            <person name="Shi W."/>
            <person name="Du L."/>
            <person name="Sun Y."/>
            <person name="Zhan W."/>
            <person name="Jiang J.F."/>
            <person name="Wang Q."/>
            <person name="Zhang B."/>
            <person name="Ji P."/>
            <person name="Bell-Sakyi L."/>
            <person name="Cui X.M."/>
            <person name="Yuan T.T."/>
            <person name="Jiang B.G."/>
            <person name="Yang W.F."/>
            <person name="Lam T.T."/>
            <person name="Chang Q.C."/>
            <person name="Ding S.J."/>
            <person name="Wang X.J."/>
            <person name="Zhu J.G."/>
            <person name="Ruan X.D."/>
            <person name="Zhao L."/>
            <person name="Wei J.T."/>
            <person name="Ye R.Z."/>
            <person name="Que T.C."/>
            <person name="Du C.H."/>
            <person name="Zhou Y.H."/>
            <person name="Cheng J.X."/>
            <person name="Dai P.F."/>
            <person name="Guo W.B."/>
            <person name="Han X.H."/>
            <person name="Huang E.J."/>
            <person name="Li L.F."/>
            <person name="Wei W."/>
            <person name="Gao Y.C."/>
            <person name="Liu J.Z."/>
            <person name="Shao H.Z."/>
            <person name="Wang X."/>
            <person name="Wang C.C."/>
            <person name="Yang T.C."/>
            <person name="Huo Q.B."/>
            <person name="Li W."/>
            <person name="Chen H.Y."/>
            <person name="Chen S.E."/>
            <person name="Zhou L.G."/>
            <person name="Ni X.B."/>
            <person name="Tian J.H."/>
            <person name="Sheng Y."/>
            <person name="Liu T."/>
            <person name="Pan Y.S."/>
            <person name="Xia L.Y."/>
            <person name="Li J."/>
            <person name="Zhao F."/>
            <person name="Cao W.C."/>
        </authorList>
    </citation>
    <scope>NUCLEOTIDE SEQUENCE</scope>
    <source>
        <strain evidence="1">Rsan-2018</strain>
    </source>
</reference>
<evidence type="ECO:0000313" key="2">
    <source>
        <dbReference type="Proteomes" id="UP000821837"/>
    </source>
</evidence>
<gene>
    <name evidence="1" type="ORF">HPB52_005355</name>
</gene>
<accession>A0A9D4QEP2</accession>
<keyword evidence="2" id="KW-1185">Reference proteome</keyword>
<protein>
    <submittedName>
        <fullName evidence="1">Uncharacterized protein</fullName>
    </submittedName>
</protein>
<proteinExistence type="predicted"/>
<comment type="caution">
    <text evidence="1">The sequence shown here is derived from an EMBL/GenBank/DDBJ whole genome shotgun (WGS) entry which is preliminary data.</text>
</comment>
<dbReference type="Proteomes" id="UP000821837">
    <property type="component" value="Chromosome 10"/>
</dbReference>
<name>A0A9D4QEP2_RHISA</name>
<dbReference type="EMBL" id="JABSTV010001246">
    <property type="protein sequence ID" value="KAH7975799.1"/>
    <property type="molecule type" value="Genomic_DNA"/>
</dbReference>
<evidence type="ECO:0000313" key="1">
    <source>
        <dbReference type="EMBL" id="KAH7975799.1"/>
    </source>
</evidence>
<sequence>MKRFSSDSCSVPCTRDFVKAVKCSHNVYSWRLQRESEERERRKRKTFVEIQPIAEKRTKLCEEKQTIEKRLASYKVMPEHAQGLKAGLAQNNINDIESGQVLLAEANSSLSANMAKLPALSLMTFAAENLRFHVAEQGTAGNFLNNQTEHAGPVYAAAMEKWPRGIEADKRDIANFNRLYHFIGDNIIKHLWWHNDFWRLRNIL</sequence>
<organism evidence="1 2">
    <name type="scientific">Rhipicephalus sanguineus</name>
    <name type="common">Brown dog tick</name>
    <name type="synonym">Ixodes sanguineus</name>
    <dbReference type="NCBI Taxonomy" id="34632"/>
    <lineage>
        <taxon>Eukaryota</taxon>
        <taxon>Metazoa</taxon>
        <taxon>Ecdysozoa</taxon>
        <taxon>Arthropoda</taxon>
        <taxon>Chelicerata</taxon>
        <taxon>Arachnida</taxon>
        <taxon>Acari</taxon>
        <taxon>Parasitiformes</taxon>
        <taxon>Ixodida</taxon>
        <taxon>Ixodoidea</taxon>
        <taxon>Ixodidae</taxon>
        <taxon>Rhipicephalinae</taxon>
        <taxon>Rhipicephalus</taxon>
        <taxon>Rhipicephalus</taxon>
    </lineage>
</organism>
<reference evidence="1" key="2">
    <citation type="submission" date="2021-09" db="EMBL/GenBank/DDBJ databases">
        <authorList>
            <person name="Jia N."/>
            <person name="Wang J."/>
            <person name="Shi W."/>
            <person name="Du L."/>
            <person name="Sun Y."/>
            <person name="Zhan W."/>
            <person name="Jiang J."/>
            <person name="Wang Q."/>
            <person name="Zhang B."/>
            <person name="Ji P."/>
            <person name="Sakyi L.B."/>
            <person name="Cui X."/>
            <person name="Yuan T."/>
            <person name="Jiang B."/>
            <person name="Yang W."/>
            <person name="Lam T.T.-Y."/>
            <person name="Chang Q."/>
            <person name="Ding S."/>
            <person name="Wang X."/>
            <person name="Zhu J."/>
            <person name="Ruan X."/>
            <person name="Zhao L."/>
            <person name="Wei J."/>
            <person name="Que T."/>
            <person name="Du C."/>
            <person name="Cheng J."/>
            <person name="Dai P."/>
            <person name="Han X."/>
            <person name="Huang E."/>
            <person name="Gao Y."/>
            <person name="Liu J."/>
            <person name="Shao H."/>
            <person name="Ye R."/>
            <person name="Li L."/>
            <person name="Wei W."/>
            <person name="Wang X."/>
            <person name="Wang C."/>
            <person name="Huo Q."/>
            <person name="Li W."/>
            <person name="Guo W."/>
            <person name="Chen H."/>
            <person name="Chen S."/>
            <person name="Zhou L."/>
            <person name="Zhou L."/>
            <person name="Ni X."/>
            <person name="Tian J."/>
            <person name="Zhou Y."/>
            <person name="Sheng Y."/>
            <person name="Liu T."/>
            <person name="Pan Y."/>
            <person name="Xia L."/>
            <person name="Li J."/>
            <person name="Zhao F."/>
            <person name="Cao W."/>
        </authorList>
    </citation>
    <scope>NUCLEOTIDE SEQUENCE</scope>
    <source>
        <strain evidence="1">Rsan-2018</strain>
        <tissue evidence="1">Larvae</tissue>
    </source>
</reference>
<dbReference type="AlphaFoldDB" id="A0A9D4QEP2"/>